<keyword evidence="6" id="KW-0740">Sodium/potassium transport</keyword>
<evidence type="ECO:0000256" key="2">
    <source>
        <dbReference type="ARBA" id="ARBA00005876"/>
    </source>
</evidence>
<evidence type="ECO:0000256" key="18">
    <source>
        <dbReference type="RuleBase" id="RU362099"/>
    </source>
</evidence>
<dbReference type="PROSITE" id="PS00390">
    <property type="entry name" value="ATPASE_NA_K_BETA_1"/>
    <property type="match status" value="1"/>
</dbReference>
<keyword evidence="11" id="KW-0915">Sodium</keyword>
<evidence type="ECO:0000256" key="1">
    <source>
        <dbReference type="ARBA" id="ARBA00004401"/>
    </source>
</evidence>
<dbReference type="GO" id="GO:0001671">
    <property type="term" value="F:ATPase activator activity"/>
    <property type="evidence" value="ECO:0007669"/>
    <property type="project" value="TreeGrafter"/>
</dbReference>
<evidence type="ECO:0000256" key="3">
    <source>
        <dbReference type="ARBA" id="ARBA00022448"/>
    </source>
</evidence>
<proteinExistence type="inferred from homology"/>
<keyword evidence="10 18" id="KW-1133">Transmembrane helix</keyword>
<dbReference type="Gene3D" id="2.60.40.1660">
    <property type="entry name" value="Na, k-atpase alpha subunit"/>
    <property type="match status" value="1"/>
</dbReference>
<dbReference type="EMBL" id="JAACNH010000901">
    <property type="protein sequence ID" value="KAG8430500.1"/>
    <property type="molecule type" value="Genomic_DNA"/>
</dbReference>
<accession>A0A8T2IHF7</accession>
<dbReference type="PANTHER" id="PTHR11523">
    <property type="entry name" value="SODIUM/POTASSIUM-DEPENDENT ATPASE BETA SUBUNIT"/>
    <property type="match status" value="1"/>
</dbReference>
<reference evidence="19" key="1">
    <citation type="thesis" date="2020" institute="ProQuest LLC" country="789 East Eisenhower Parkway, Ann Arbor, MI, USA">
        <title>Comparative Genomics and Chromosome Evolution.</title>
        <authorList>
            <person name="Mudd A.B."/>
        </authorList>
    </citation>
    <scope>NUCLEOTIDE SEQUENCE</scope>
    <source>
        <strain evidence="19">Female2</strain>
        <tissue evidence="19">Blood</tissue>
    </source>
</reference>
<dbReference type="AlphaFoldDB" id="A0A8T2IHF7"/>
<dbReference type="Pfam" id="PF00287">
    <property type="entry name" value="Na_K-ATPase"/>
    <property type="match status" value="1"/>
</dbReference>
<evidence type="ECO:0000256" key="10">
    <source>
        <dbReference type="ARBA" id="ARBA00022989"/>
    </source>
</evidence>
<evidence type="ECO:0000256" key="6">
    <source>
        <dbReference type="ARBA" id="ARBA00022607"/>
    </source>
</evidence>
<dbReference type="FunFam" id="1.20.5.170:FF:000068">
    <property type="entry name" value="Sodium/potassium-transporting ATPase subunit beta"/>
    <property type="match status" value="1"/>
</dbReference>
<evidence type="ECO:0000256" key="16">
    <source>
        <dbReference type="ARBA" id="ARBA00023201"/>
    </source>
</evidence>
<protein>
    <recommendedName>
        <fullName evidence="18">Sodium/potassium-transporting ATPase subunit beta</fullName>
    </recommendedName>
</protein>
<dbReference type="Proteomes" id="UP000812440">
    <property type="component" value="Unassembled WGS sequence"/>
</dbReference>
<dbReference type="PANTHER" id="PTHR11523:SF26">
    <property type="entry name" value="SODIUM_POTASSIUM-TRANSPORTING ATPASE SUBUNIT BETA-2"/>
    <property type="match status" value="1"/>
</dbReference>
<comment type="subunit">
    <text evidence="17">The sodium/potassium-transporting ATPase is composed of a catalytic alpha subunit, an auxiliary non-catalytic beta subunit and an additional regulatory subunit.</text>
</comment>
<keyword evidence="13 18" id="KW-0472">Membrane</keyword>
<keyword evidence="4" id="KW-1003">Cell membrane</keyword>
<comment type="subcellular location">
    <subcellularLocation>
        <location evidence="1">Cell membrane</location>
        <topology evidence="1">Single-pass type II membrane protein</topology>
    </subcellularLocation>
    <subcellularLocation>
        <location evidence="18">Membrane</location>
    </subcellularLocation>
</comment>
<keyword evidence="5" id="KW-0633">Potassium transport</keyword>
<dbReference type="GO" id="GO:0030007">
    <property type="term" value="P:intracellular potassium ion homeostasis"/>
    <property type="evidence" value="ECO:0007669"/>
    <property type="project" value="TreeGrafter"/>
</dbReference>
<evidence type="ECO:0000313" key="20">
    <source>
        <dbReference type="Proteomes" id="UP000812440"/>
    </source>
</evidence>
<evidence type="ECO:0000256" key="8">
    <source>
        <dbReference type="ARBA" id="ARBA00022958"/>
    </source>
</evidence>
<evidence type="ECO:0000256" key="5">
    <source>
        <dbReference type="ARBA" id="ARBA00022538"/>
    </source>
</evidence>
<evidence type="ECO:0000256" key="13">
    <source>
        <dbReference type="ARBA" id="ARBA00023136"/>
    </source>
</evidence>
<keyword evidence="3 18" id="KW-0813">Transport</keyword>
<comment type="caution">
    <text evidence="19">The sequence shown here is derived from an EMBL/GenBank/DDBJ whole genome shotgun (WGS) entry which is preliminary data.</text>
</comment>
<evidence type="ECO:0000256" key="9">
    <source>
        <dbReference type="ARBA" id="ARBA00022968"/>
    </source>
</evidence>
<dbReference type="GO" id="GO:0005890">
    <property type="term" value="C:sodium:potassium-exchanging ATPase complex"/>
    <property type="evidence" value="ECO:0007669"/>
    <property type="project" value="InterPro"/>
</dbReference>
<evidence type="ECO:0000256" key="11">
    <source>
        <dbReference type="ARBA" id="ARBA00023053"/>
    </source>
</evidence>
<keyword evidence="20" id="KW-1185">Reference proteome</keyword>
<dbReference type="PROSITE" id="PS00391">
    <property type="entry name" value="ATPASE_NA_K_BETA_2"/>
    <property type="match status" value="1"/>
</dbReference>
<sequence length="208" mass="23453">MATLTQKRSCGQVMQEWKEFMWNPRTREFMGRTASSWALIVTFYLVFYAFLTGMFVLSMWVMLQTIDDYVPKYSDRLANPGLMIRPKTDGLEIVYTLNNTGSWGSYVSAINAVLDEYNSSVQMQRGSVCPSGKYNIQEDTGEVRNNPKKACQFLRSSLGPCSGEQDPTYGYRDGSPCVLIKMNRVINFRPVPIGNLSAITVSCSGKVR</sequence>
<organism evidence="19 20">
    <name type="scientific">Hymenochirus boettgeri</name>
    <name type="common">Congo dwarf clawed frog</name>
    <dbReference type="NCBI Taxonomy" id="247094"/>
    <lineage>
        <taxon>Eukaryota</taxon>
        <taxon>Metazoa</taxon>
        <taxon>Chordata</taxon>
        <taxon>Craniata</taxon>
        <taxon>Vertebrata</taxon>
        <taxon>Euteleostomi</taxon>
        <taxon>Amphibia</taxon>
        <taxon>Batrachia</taxon>
        <taxon>Anura</taxon>
        <taxon>Pipoidea</taxon>
        <taxon>Pipidae</taxon>
        <taxon>Pipinae</taxon>
        <taxon>Hymenochirus</taxon>
    </lineage>
</organism>
<keyword evidence="15" id="KW-0325">Glycoprotein</keyword>
<dbReference type="InterPro" id="IPR000402">
    <property type="entry name" value="Na/K_ATPase_sub_beta"/>
</dbReference>
<dbReference type="OrthoDB" id="5912413at2759"/>
<keyword evidence="8" id="KW-0630">Potassium</keyword>
<evidence type="ECO:0000256" key="17">
    <source>
        <dbReference type="ARBA" id="ARBA00038795"/>
    </source>
</evidence>
<name>A0A8T2IHF7_9PIPI</name>
<dbReference type="GO" id="GO:0036376">
    <property type="term" value="P:sodium ion export across plasma membrane"/>
    <property type="evidence" value="ECO:0007669"/>
    <property type="project" value="TreeGrafter"/>
</dbReference>
<dbReference type="GO" id="GO:0006883">
    <property type="term" value="P:intracellular sodium ion homeostasis"/>
    <property type="evidence" value="ECO:0007669"/>
    <property type="project" value="TreeGrafter"/>
</dbReference>
<keyword evidence="16" id="KW-0739">Sodium transport</keyword>
<dbReference type="GO" id="GO:1990573">
    <property type="term" value="P:potassium ion import across plasma membrane"/>
    <property type="evidence" value="ECO:0007669"/>
    <property type="project" value="TreeGrafter"/>
</dbReference>
<keyword evidence="7 18" id="KW-0812">Transmembrane</keyword>
<gene>
    <name evidence="19" type="ORF">GDO86_020487</name>
</gene>
<comment type="similarity">
    <text evidence="2 18">Belongs to the X(+)/potassium ATPases subunit beta family.</text>
</comment>
<keyword evidence="9" id="KW-0735">Signal-anchor</keyword>
<evidence type="ECO:0000256" key="7">
    <source>
        <dbReference type="ARBA" id="ARBA00022692"/>
    </source>
</evidence>
<evidence type="ECO:0000256" key="4">
    <source>
        <dbReference type="ARBA" id="ARBA00022475"/>
    </source>
</evidence>
<keyword evidence="14" id="KW-1015">Disulfide bond</keyword>
<evidence type="ECO:0000313" key="19">
    <source>
        <dbReference type="EMBL" id="KAG8430500.1"/>
    </source>
</evidence>
<comment type="function">
    <text evidence="18">This is the non-catalytic component of the active enzyme, which catalyzes the hydrolysis of ATP coupled with the exchange of Na(+) and K(+) ions across the plasma membrane.</text>
</comment>
<dbReference type="NCBIfam" id="TIGR01107">
    <property type="entry name" value="Na_K_ATPase_bet"/>
    <property type="match status" value="1"/>
</dbReference>
<evidence type="ECO:0000256" key="14">
    <source>
        <dbReference type="ARBA" id="ARBA00023157"/>
    </source>
</evidence>
<dbReference type="InterPro" id="IPR038702">
    <property type="entry name" value="Na/K_ATPase_sub_beta_sf"/>
</dbReference>
<evidence type="ECO:0000256" key="12">
    <source>
        <dbReference type="ARBA" id="ARBA00023065"/>
    </source>
</evidence>
<keyword evidence="12 18" id="KW-0406">Ion transport</keyword>
<evidence type="ECO:0000256" key="15">
    <source>
        <dbReference type="ARBA" id="ARBA00023180"/>
    </source>
</evidence>
<feature type="transmembrane region" description="Helical" evidence="18">
    <location>
        <begin position="37"/>
        <end position="63"/>
    </location>
</feature>